<feature type="disulfide bond" evidence="9">
    <location>
        <begin position="366"/>
        <end position="376"/>
    </location>
</feature>
<feature type="disulfide bond" evidence="9">
    <location>
        <begin position="91"/>
        <end position="101"/>
    </location>
</feature>
<keyword evidence="5 11" id="KW-1133">Transmembrane helix</keyword>
<dbReference type="Gene3D" id="3.10.250.10">
    <property type="entry name" value="SRCR-like domain"/>
    <property type="match status" value="7"/>
</dbReference>
<feature type="region of interest" description="Disordered" evidence="10">
    <location>
        <begin position="1135"/>
        <end position="1185"/>
    </location>
</feature>
<feature type="domain" description="SRCR" evidence="13">
    <location>
        <begin position="883"/>
        <end position="951"/>
    </location>
</feature>
<accession>A0A8T0ARG3</accession>
<feature type="domain" description="SRCR" evidence="13">
    <location>
        <begin position="768"/>
        <end position="875"/>
    </location>
</feature>
<evidence type="ECO:0000256" key="6">
    <source>
        <dbReference type="ARBA" id="ARBA00023136"/>
    </source>
</evidence>
<dbReference type="InterPro" id="IPR036772">
    <property type="entry name" value="SRCR-like_dom_sf"/>
</dbReference>
<feature type="chain" id="PRO_5035743272" description="SRCR domain-containing protein" evidence="12">
    <location>
        <begin position="16"/>
        <end position="1243"/>
    </location>
</feature>
<feature type="transmembrane region" description="Helical" evidence="11">
    <location>
        <begin position="1055"/>
        <end position="1076"/>
    </location>
</feature>
<keyword evidence="3 12" id="KW-0732">Signal</keyword>
<keyword evidence="15" id="KW-1185">Reference proteome</keyword>
<dbReference type="PANTHER" id="PTHR48071">
    <property type="entry name" value="SRCR DOMAIN-CONTAINING PROTEIN"/>
    <property type="match status" value="1"/>
</dbReference>
<evidence type="ECO:0000256" key="2">
    <source>
        <dbReference type="ARBA" id="ARBA00022692"/>
    </source>
</evidence>
<dbReference type="PANTHER" id="PTHR48071:SF24">
    <property type="entry name" value="DELETED IN MALIGNANT BRAIN TUMORS 1 PROTEIN-LIKE"/>
    <property type="match status" value="1"/>
</dbReference>
<feature type="region of interest" description="Disordered" evidence="10">
    <location>
        <begin position="1215"/>
        <end position="1243"/>
    </location>
</feature>
<dbReference type="EMBL" id="JABFDY010000017">
    <property type="protein sequence ID" value="KAF7695707.1"/>
    <property type="molecule type" value="Genomic_DNA"/>
</dbReference>
<evidence type="ECO:0000256" key="7">
    <source>
        <dbReference type="ARBA" id="ARBA00023157"/>
    </source>
</evidence>
<protein>
    <recommendedName>
        <fullName evidence="13">SRCR domain-containing protein</fullName>
    </recommendedName>
</protein>
<feature type="domain" description="SRCR" evidence="13">
    <location>
        <begin position="297"/>
        <end position="394"/>
    </location>
</feature>
<keyword evidence="4" id="KW-0677">Repeat</keyword>
<feature type="disulfide bond" evidence="9">
    <location>
        <begin position="194"/>
        <end position="204"/>
    </location>
</feature>
<keyword evidence="8" id="KW-0325">Glycoprotein</keyword>
<feature type="disulfide bond" evidence="9">
    <location>
        <begin position="637"/>
        <end position="647"/>
    </location>
</feature>
<feature type="domain" description="SRCR" evidence="13">
    <location>
        <begin position="229"/>
        <end position="292"/>
    </location>
</feature>
<feature type="domain" description="SRCR" evidence="13">
    <location>
        <begin position="946"/>
        <end position="1060"/>
    </location>
</feature>
<dbReference type="Proteomes" id="UP000606274">
    <property type="component" value="Unassembled WGS sequence"/>
</dbReference>
<dbReference type="GO" id="GO:0031638">
    <property type="term" value="P:zymogen activation"/>
    <property type="evidence" value="ECO:0007669"/>
    <property type="project" value="TreeGrafter"/>
</dbReference>
<feature type="disulfide bond" evidence="9">
    <location>
        <begin position="925"/>
        <end position="935"/>
    </location>
</feature>
<evidence type="ECO:0000256" key="8">
    <source>
        <dbReference type="ARBA" id="ARBA00023180"/>
    </source>
</evidence>
<feature type="domain" description="SRCR" evidence="13">
    <location>
        <begin position="20"/>
        <end position="120"/>
    </location>
</feature>
<evidence type="ECO:0000256" key="10">
    <source>
        <dbReference type="SAM" id="MobiDB-lite"/>
    </source>
</evidence>
<sequence length="1243" mass="138674">MLLLLIYIQLTAIQAQDYRIALRGSSHPCEGHVELYYQNQWGLVGHHGWKSANGEVVCRSLGCGKHVKSGVLYHKFNGSLISNFWLDEINCTGNEQNLWNCASNGWNITHCRNYVSVVCSGNISLSLNLHGVTGECAGEVKFTTPSDVFVCEEHWDTGKANKVCEELNCGKYLKYFMLKMSNLTANSKSVALNCQGNEDFLWQCVKWTAPISNICQNKIGIICSGYEGVRLHGGANVCEGTLDKKKYSTEENWKEESCQGFNKSELDKMCAKMKCGKAAAVNPCINTTLNCTDRVKVELRNEKRPLMCYGDVYFNVNGAHQAMCVDNNVSFEKAGEVVCRELKCGSLLSVSLNTQLMDSMISHVECDGQEKSLWECIYKSDANRPCKTINVICSGSLDMRLSYGLDKCAGQLEIKHKDSWWKMNSEGWTKQNSDMVCQYLDCGDSVDNKKHNFVKSKLSALDWKLTCSGSNISQCRMQYQGFKGDVIIICKKYELWFLHGNSSCEGRVKSESGEYLQNITDEKAKEVCTWNHCVPSTNKDIFTNPLDCTAKPNSTFNCSEPQYAHVKCSGSREVRLQNKCHGKVLVCSNDKCGVCEDTWTKEQSRMLCKMLGCGDVINEQYSEKKTGDGVTIASVHCSESAQNFNQCNFVQLKDTTLCQNAAYVACTGSVSVVMEDPRDKCAGNLKLFYAGVWQSVCAKGIDTKTQNAMCTMLGCGNAVSFDEGLNSTLKSKGVTGVTCSDGNISNCDFSKSAVQQCQVGFLSCTGWRRLLLTSTKEACTGEVYLQNNEQIYAVSSDGWSDRESDQLCKYLNCGNFNNSMIKEQQVYPYWKKSYNCTENQRSIWDCEKEKAPTGNHHLHISCTDKPQVTLKGNCSGEVRLKNGPMCYKSHQTEHVFHELCQQLGCSMFFRAWSTKSQGNARYVSCTGKENNLWQCNSWEDKCEDVVSLACTKAITWRFSEVCGGKLQVNYRGNWEPVCPVDIYSADRLCQKTDCGNLVEKQGLDVKTNENVDVMMQCKHEHTLLMHCFKPVLKPCTMQAEIKCEKYIPLANPPDMGLIVGIVVGLLLVLLAAIILFRKRKTILAVLRSKFSPAEDSDEEYSENEMQSFAEQKGAFETDDYDDIDATMNSIEDNNSQAISSDHDEENRSTSSGSSGTEYDDVDEETAKPPASSSPSNPLLPPRPDNLLDVVTFEAEVEPQEDYDDVILHQDVIREQGDSCEVPGPSSNPPLLLSNAEAQPQEDE</sequence>
<dbReference type="SMART" id="SM00202">
    <property type="entry name" value="SR"/>
    <property type="match status" value="6"/>
</dbReference>
<feature type="domain" description="SRCR" evidence="13">
    <location>
        <begin position="127"/>
        <end position="224"/>
    </location>
</feature>
<dbReference type="AlphaFoldDB" id="A0A8T0ARG3"/>
<evidence type="ECO:0000256" key="4">
    <source>
        <dbReference type="ARBA" id="ARBA00022737"/>
    </source>
</evidence>
<dbReference type="GO" id="GO:0004252">
    <property type="term" value="F:serine-type endopeptidase activity"/>
    <property type="evidence" value="ECO:0007669"/>
    <property type="project" value="TreeGrafter"/>
</dbReference>
<dbReference type="PROSITE" id="PS50287">
    <property type="entry name" value="SRCR_2"/>
    <property type="match status" value="10"/>
</dbReference>
<dbReference type="InterPro" id="IPR001190">
    <property type="entry name" value="SRCR"/>
</dbReference>
<evidence type="ECO:0000256" key="12">
    <source>
        <dbReference type="SAM" id="SignalP"/>
    </source>
</evidence>
<gene>
    <name evidence="14" type="ORF">HF521_007430</name>
</gene>
<dbReference type="GO" id="GO:0005886">
    <property type="term" value="C:plasma membrane"/>
    <property type="evidence" value="ECO:0007669"/>
    <property type="project" value="TreeGrafter"/>
</dbReference>
<dbReference type="Pfam" id="PF00530">
    <property type="entry name" value="SRCR"/>
    <property type="match status" value="7"/>
</dbReference>
<evidence type="ECO:0000313" key="15">
    <source>
        <dbReference type="Proteomes" id="UP000606274"/>
    </source>
</evidence>
<evidence type="ECO:0000256" key="5">
    <source>
        <dbReference type="ARBA" id="ARBA00022989"/>
    </source>
</evidence>
<reference evidence="14" key="1">
    <citation type="submission" date="2020-08" db="EMBL/GenBank/DDBJ databases">
        <title>Chromosome-level assembly of Southern catfish (Silurus meridionalis) provides insights into visual adaptation to the nocturnal and benthic lifestyles.</title>
        <authorList>
            <person name="Zhang Y."/>
            <person name="Wang D."/>
            <person name="Peng Z."/>
        </authorList>
    </citation>
    <scope>NUCLEOTIDE SEQUENCE</scope>
    <source>
        <strain evidence="14">SWU-2019-XX</strain>
        <tissue evidence="14">Muscle</tissue>
    </source>
</reference>
<dbReference type="OrthoDB" id="8934573at2759"/>
<feature type="disulfide bond" evidence="9">
    <location>
        <begin position="1017"/>
        <end position="1027"/>
    </location>
</feature>
<feature type="domain" description="SRCR" evidence="13">
    <location>
        <begin position="566"/>
        <end position="667"/>
    </location>
</feature>
<evidence type="ECO:0000256" key="3">
    <source>
        <dbReference type="ARBA" id="ARBA00022729"/>
    </source>
</evidence>
<dbReference type="FunFam" id="3.10.250.10:FF:000016">
    <property type="entry name" value="Scavenger receptor cysteine-rich protein type 12"/>
    <property type="match status" value="1"/>
</dbReference>
<evidence type="ECO:0000259" key="13">
    <source>
        <dbReference type="PROSITE" id="PS50287"/>
    </source>
</evidence>
<keyword evidence="6 11" id="KW-0472">Membrane</keyword>
<evidence type="ECO:0000256" key="11">
    <source>
        <dbReference type="SAM" id="Phobius"/>
    </source>
</evidence>
<feature type="disulfide bond" evidence="9">
    <location>
        <begin position="151"/>
        <end position="215"/>
    </location>
</feature>
<feature type="signal peptide" evidence="12">
    <location>
        <begin position="1"/>
        <end position="15"/>
    </location>
</feature>
<keyword evidence="7 9" id="KW-1015">Disulfide bond</keyword>
<feature type="disulfide bond" evidence="9">
    <location>
        <begin position="58"/>
        <end position="119"/>
    </location>
</feature>
<evidence type="ECO:0000313" key="14">
    <source>
        <dbReference type="EMBL" id="KAF7695707.1"/>
    </source>
</evidence>
<proteinExistence type="predicted"/>
<comment type="caution">
    <text evidence="9">Lacks conserved residue(s) required for the propagation of feature annotation.</text>
</comment>
<feature type="domain" description="SRCR" evidence="13">
    <location>
        <begin position="670"/>
        <end position="765"/>
    </location>
</feature>
<feature type="domain" description="SRCR" evidence="13">
    <location>
        <begin position="399"/>
        <end position="505"/>
    </location>
</feature>
<evidence type="ECO:0000256" key="9">
    <source>
        <dbReference type="PROSITE-ProRule" id="PRU00196"/>
    </source>
</evidence>
<organism evidence="14 15">
    <name type="scientific">Silurus meridionalis</name>
    <name type="common">Southern catfish</name>
    <name type="synonym">Silurus soldatovi meridionalis</name>
    <dbReference type="NCBI Taxonomy" id="175797"/>
    <lineage>
        <taxon>Eukaryota</taxon>
        <taxon>Metazoa</taxon>
        <taxon>Chordata</taxon>
        <taxon>Craniata</taxon>
        <taxon>Vertebrata</taxon>
        <taxon>Euteleostomi</taxon>
        <taxon>Actinopterygii</taxon>
        <taxon>Neopterygii</taxon>
        <taxon>Teleostei</taxon>
        <taxon>Ostariophysi</taxon>
        <taxon>Siluriformes</taxon>
        <taxon>Siluridae</taxon>
        <taxon>Silurus</taxon>
    </lineage>
</organism>
<comment type="subcellular location">
    <subcellularLocation>
        <location evidence="1">Membrane</location>
        <topology evidence="1">Single-pass membrane protein</topology>
    </subcellularLocation>
</comment>
<keyword evidence="2 11" id="KW-0812">Transmembrane</keyword>
<dbReference type="PRINTS" id="PR00258">
    <property type="entry name" value="SPERACTRCPTR"/>
</dbReference>
<feature type="disulfide bond" evidence="9">
    <location>
        <begin position="836"/>
        <end position="846"/>
    </location>
</feature>
<name>A0A8T0ARG3_SILME</name>
<dbReference type="SUPFAM" id="SSF56487">
    <property type="entry name" value="SRCR-like"/>
    <property type="match status" value="9"/>
</dbReference>
<evidence type="ECO:0000256" key="1">
    <source>
        <dbReference type="ARBA" id="ARBA00004167"/>
    </source>
</evidence>
<comment type="caution">
    <text evidence="14">The sequence shown here is derived from an EMBL/GenBank/DDBJ whole genome shotgun (WGS) entry which is preliminary data.</text>
</comment>